<feature type="coiled-coil region" evidence="7">
    <location>
        <begin position="204"/>
        <end position="292"/>
    </location>
</feature>
<dbReference type="InterPro" id="IPR003877">
    <property type="entry name" value="SPRY_dom"/>
</dbReference>
<evidence type="ECO:0000313" key="12">
    <source>
        <dbReference type="Proteomes" id="UP000265180"/>
    </source>
</evidence>
<protein>
    <submittedName>
        <fullName evidence="11">E3 ubiquitin-protein ligase TRIM39</fullName>
    </submittedName>
</protein>
<dbReference type="GO" id="GO:0005737">
    <property type="term" value="C:cytoplasm"/>
    <property type="evidence" value="ECO:0007669"/>
    <property type="project" value="UniProtKB-ARBA"/>
</dbReference>
<evidence type="ECO:0000256" key="5">
    <source>
        <dbReference type="ARBA" id="ARBA00022859"/>
    </source>
</evidence>
<dbReference type="Pfam" id="PF00622">
    <property type="entry name" value="SPRY"/>
    <property type="match status" value="1"/>
</dbReference>
<evidence type="ECO:0000256" key="1">
    <source>
        <dbReference type="ARBA" id="ARBA00022588"/>
    </source>
</evidence>
<reference key="1">
    <citation type="journal article" date="2007" name="Nature">
        <title>The medaka draft genome and insights into vertebrate genome evolution.</title>
        <authorList>
            <person name="Kasahara M."/>
            <person name="Naruse K."/>
            <person name="Sasaki S."/>
            <person name="Nakatani Y."/>
            <person name="Qu W."/>
            <person name="Ahsan B."/>
            <person name="Yamada T."/>
            <person name="Nagayasu Y."/>
            <person name="Doi K."/>
            <person name="Kasai Y."/>
            <person name="Jindo T."/>
            <person name="Kobayashi D."/>
            <person name="Shimada A."/>
            <person name="Toyoda A."/>
            <person name="Kuroki Y."/>
            <person name="Fujiyama A."/>
            <person name="Sasaki T."/>
            <person name="Shimizu A."/>
            <person name="Asakawa S."/>
            <person name="Shimizu N."/>
            <person name="Hashimoto S."/>
            <person name="Yang J."/>
            <person name="Lee Y."/>
            <person name="Matsushima K."/>
            <person name="Sugano S."/>
            <person name="Sakaizumi M."/>
            <person name="Narita T."/>
            <person name="Ohishi K."/>
            <person name="Haga S."/>
            <person name="Ohta F."/>
            <person name="Nomoto H."/>
            <person name="Nogata K."/>
            <person name="Morishita T."/>
            <person name="Endo T."/>
            <person name="Shin-I T."/>
            <person name="Takeda H."/>
            <person name="Morishita S."/>
            <person name="Kohara Y."/>
        </authorList>
    </citation>
    <scope>NUCLEOTIDE SEQUENCE [LARGE SCALE GENOMIC DNA]</scope>
    <source>
        <strain>Hd-rR</strain>
    </source>
</reference>
<sequence length="550" mass="62603">MSAPGGLLSEVQFQCCICRDVFSEPVSIPCGHSFCLTCITSHWDDSAVISCPKCQTAFHGRPEFCENSFAKEMSEQIRSRRQSGVTPLTAKTTPCDVCVTQQAKALKSCLVCLTSYCERHLQPHLKVTSLKKHKLTDPVAMLQNRVCKRHQRLLELFCRNDQRCVCVLCNETDHKGHDTVPLEQESSEKKAHITRTEADVQQMIQRRVQQVQEIKRNIEQSKENTNRDIEESSAVFAALFRAVKRSQAELEEVMERRQAQAEERAQRFITELEEEIRQLQKKRQEMQLLLQSEDHIHILQRFPALSSPPSVKPCSDLLVHSDTCLGAVRRALATVQQQLQEEMEKLSMQDHERIQKYAVDVYLDPKTANPWLAVSHDGRRVQDGEMEQDLPDASERFDTAPCALALRGFTTGRHYWEVEVGDKTAWDLGVAQESVSRKGVVTLSPQDGFWAVCLRNGWEYRACASQAELLSLSKRLQVVGVFLDYEGGTVSFYNVDTKTHIYSFAETLFTEAMYPFFNPEMSYNGTNKSPLVIRPASVVYSSRDLEDITI</sequence>
<dbReference type="AlphaFoldDB" id="A0A3P9MEY7"/>
<reference evidence="11" key="4">
    <citation type="submission" date="2025-09" db="UniProtKB">
        <authorList>
            <consortium name="Ensembl"/>
        </authorList>
    </citation>
    <scope>IDENTIFICATION</scope>
    <source>
        <strain evidence="11">HNI</strain>
    </source>
</reference>
<reference evidence="11 12" key="2">
    <citation type="submission" date="2017-04" db="EMBL/GenBank/DDBJ databases">
        <title>CpG methylation of centromeres and impact of large insertions on vertebrate speciation.</title>
        <authorList>
            <person name="Ichikawa K."/>
            <person name="Yoshimura J."/>
            <person name="Morishita S."/>
        </authorList>
    </citation>
    <scope>NUCLEOTIDE SEQUENCE</scope>
    <source>
        <strain evidence="11 12">HNI</strain>
    </source>
</reference>
<dbReference type="PROSITE" id="PS50119">
    <property type="entry name" value="ZF_BBOX"/>
    <property type="match status" value="1"/>
</dbReference>
<dbReference type="SUPFAM" id="SSF57850">
    <property type="entry name" value="RING/U-box"/>
    <property type="match status" value="1"/>
</dbReference>
<keyword evidence="5" id="KW-0391">Immunity</keyword>
<reference evidence="11" key="3">
    <citation type="submission" date="2025-08" db="UniProtKB">
        <authorList>
            <consortium name="Ensembl"/>
        </authorList>
    </citation>
    <scope>IDENTIFICATION</scope>
    <source>
        <strain evidence="11">HNI</strain>
    </source>
</reference>
<evidence type="ECO:0000259" key="9">
    <source>
        <dbReference type="PROSITE" id="PS50119"/>
    </source>
</evidence>
<evidence type="ECO:0000256" key="3">
    <source>
        <dbReference type="ARBA" id="ARBA00022771"/>
    </source>
</evidence>
<dbReference type="SUPFAM" id="SSF49899">
    <property type="entry name" value="Concanavalin A-like lectins/glucanases"/>
    <property type="match status" value="1"/>
</dbReference>
<dbReference type="Proteomes" id="UP000265180">
    <property type="component" value="Chromosome 18"/>
</dbReference>
<dbReference type="InterPro" id="IPR006574">
    <property type="entry name" value="PRY"/>
</dbReference>
<dbReference type="FunFam" id="2.60.120.920:FF:000004">
    <property type="entry name" value="Butyrophilin subfamily 1 member A1"/>
    <property type="match status" value="1"/>
</dbReference>
<dbReference type="InterPro" id="IPR058030">
    <property type="entry name" value="TRIM8/14/16/25/29/45/65_CC"/>
</dbReference>
<evidence type="ECO:0000256" key="2">
    <source>
        <dbReference type="ARBA" id="ARBA00022723"/>
    </source>
</evidence>
<keyword evidence="1" id="KW-0399">Innate immunity</keyword>
<dbReference type="Gene3D" id="3.30.40.10">
    <property type="entry name" value="Zinc/RING finger domain, C3HC4 (zinc finger)"/>
    <property type="match status" value="1"/>
</dbReference>
<dbReference type="Pfam" id="PF00643">
    <property type="entry name" value="zf-B_box"/>
    <property type="match status" value="1"/>
</dbReference>
<dbReference type="Pfam" id="PF15227">
    <property type="entry name" value="zf-C3HC4_4"/>
    <property type="match status" value="1"/>
</dbReference>
<evidence type="ECO:0000256" key="7">
    <source>
        <dbReference type="SAM" id="Coils"/>
    </source>
</evidence>
<dbReference type="InterPro" id="IPR017907">
    <property type="entry name" value="Znf_RING_CS"/>
</dbReference>
<dbReference type="PROSITE" id="PS00518">
    <property type="entry name" value="ZF_RING_1"/>
    <property type="match status" value="1"/>
</dbReference>
<dbReference type="Gene3D" id="2.60.120.920">
    <property type="match status" value="1"/>
</dbReference>
<dbReference type="CDD" id="cd19802">
    <property type="entry name" value="Bbox1_TRIM8-like"/>
    <property type="match status" value="1"/>
</dbReference>
<evidence type="ECO:0000256" key="6">
    <source>
        <dbReference type="PROSITE-ProRule" id="PRU00024"/>
    </source>
</evidence>
<organism evidence="11 12">
    <name type="scientific">Oryzias latipes</name>
    <name type="common">Japanese rice fish</name>
    <name type="synonym">Japanese killifish</name>
    <dbReference type="NCBI Taxonomy" id="8090"/>
    <lineage>
        <taxon>Eukaryota</taxon>
        <taxon>Metazoa</taxon>
        <taxon>Chordata</taxon>
        <taxon>Craniata</taxon>
        <taxon>Vertebrata</taxon>
        <taxon>Euteleostomi</taxon>
        <taxon>Actinopterygii</taxon>
        <taxon>Neopterygii</taxon>
        <taxon>Teleostei</taxon>
        <taxon>Neoteleostei</taxon>
        <taxon>Acanthomorphata</taxon>
        <taxon>Ovalentaria</taxon>
        <taxon>Atherinomorphae</taxon>
        <taxon>Beloniformes</taxon>
        <taxon>Adrianichthyidae</taxon>
        <taxon>Oryziinae</taxon>
        <taxon>Oryzias</taxon>
    </lineage>
</organism>
<feature type="domain" description="B30.2/SPRY" evidence="10">
    <location>
        <begin position="341"/>
        <end position="538"/>
    </location>
</feature>
<evidence type="ECO:0000259" key="10">
    <source>
        <dbReference type="PROSITE" id="PS50188"/>
    </source>
</evidence>
<dbReference type="InterPro" id="IPR051051">
    <property type="entry name" value="E3_ubiq-ligase_TRIM/RNF"/>
</dbReference>
<dbReference type="InterPro" id="IPR003879">
    <property type="entry name" value="Butyrophylin_SPRY"/>
</dbReference>
<dbReference type="SMART" id="SM00184">
    <property type="entry name" value="RING"/>
    <property type="match status" value="1"/>
</dbReference>
<dbReference type="Ensembl" id="ENSORLT00020023650.1">
    <property type="protein sequence ID" value="ENSORLP00020031524.1"/>
    <property type="gene ID" value="ENSORLG00020016609.1"/>
</dbReference>
<name>A0A3P9MEY7_ORYLA</name>
<dbReference type="Pfam" id="PF13765">
    <property type="entry name" value="PRY"/>
    <property type="match status" value="1"/>
</dbReference>
<dbReference type="CDD" id="cd13733">
    <property type="entry name" value="SPRY_PRY_C-I_1"/>
    <property type="match status" value="1"/>
</dbReference>
<dbReference type="InterPro" id="IPR043136">
    <property type="entry name" value="B30.2/SPRY_sf"/>
</dbReference>
<dbReference type="CDD" id="cd19769">
    <property type="entry name" value="Bbox2_TRIM16-like"/>
    <property type="match status" value="1"/>
</dbReference>
<keyword evidence="4" id="KW-0862">Zinc</keyword>
<evidence type="ECO:0000259" key="8">
    <source>
        <dbReference type="PROSITE" id="PS50089"/>
    </source>
</evidence>
<dbReference type="PANTHER" id="PTHR25465">
    <property type="entry name" value="B-BOX DOMAIN CONTAINING"/>
    <property type="match status" value="1"/>
</dbReference>
<dbReference type="PRINTS" id="PR01407">
    <property type="entry name" value="BUTYPHLNCDUF"/>
</dbReference>
<dbReference type="PROSITE" id="PS50188">
    <property type="entry name" value="B302_SPRY"/>
    <property type="match status" value="1"/>
</dbReference>
<keyword evidence="7" id="KW-0175">Coiled coil</keyword>
<dbReference type="InterPro" id="IPR001870">
    <property type="entry name" value="B30.2/SPRY"/>
</dbReference>
<evidence type="ECO:0000313" key="11">
    <source>
        <dbReference type="Ensembl" id="ENSORLP00020031524.1"/>
    </source>
</evidence>
<evidence type="ECO:0000256" key="4">
    <source>
        <dbReference type="ARBA" id="ARBA00022833"/>
    </source>
</evidence>
<dbReference type="PANTHER" id="PTHR25465:SF32">
    <property type="entry name" value="BLOODTHIRSTY-RELATED GENE FAMILY, MEMBER 16 ISOFORM X1-RELATED"/>
    <property type="match status" value="1"/>
</dbReference>
<dbReference type="InterPro" id="IPR013083">
    <property type="entry name" value="Znf_RING/FYVE/PHD"/>
</dbReference>
<dbReference type="InterPro" id="IPR001841">
    <property type="entry name" value="Znf_RING"/>
</dbReference>
<dbReference type="GO" id="GO:0045087">
    <property type="term" value="P:innate immune response"/>
    <property type="evidence" value="ECO:0007669"/>
    <property type="project" value="UniProtKB-KW"/>
</dbReference>
<dbReference type="SMART" id="SM00589">
    <property type="entry name" value="PRY"/>
    <property type="match status" value="1"/>
</dbReference>
<feature type="domain" description="RING-type" evidence="8">
    <location>
        <begin position="15"/>
        <end position="55"/>
    </location>
</feature>
<feature type="domain" description="B box-type" evidence="9">
    <location>
        <begin position="142"/>
        <end position="182"/>
    </location>
</feature>
<dbReference type="SMART" id="SM00336">
    <property type="entry name" value="BBOX"/>
    <property type="match status" value="1"/>
</dbReference>
<dbReference type="Pfam" id="PF25600">
    <property type="entry name" value="TRIM_CC"/>
    <property type="match status" value="1"/>
</dbReference>
<proteinExistence type="predicted"/>
<accession>A0A3P9MEY7</accession>
<dbReference type="SMART" id="SM00449">
    <property type="entry name" value="SPRY"/>
    <property type="match status" value="1"/>
</dbReference>
<dbReference type="Gene3D" id="3.30.160.60">
    <property type="entry name" value="Classic Zinc Finger"/>
    <property type="match status" value="1"/>
</dbReference>
<keyword evidence="3 6" id="KW-0863">Zinc-finger</keyword>
<dbReference type="InterPro" id="IPR000315">
    <property type="entry name" value="Znf_B-box"/>
</dbReference>
<dbReference type="SUPFAM" id="SSF57845">
    <property type="entry name" value="B-box zinc-binding domain"/>
    <property type="match status" value="1"/>
</dbReference>
<dbReference type="PROSITE" id="PS50089">
    <property type="entry name" value="ZF_RING_2"/>
    <property type="match status" value="1"/>
</dbReference>
<dbReference type="Gene3D" id="4.10.830.40">
    <property type="match status" value="1"/>
</dbReference>
<keyword evidence="2" id="KW-0479">Metal-binding</keyword>
<dbReference type="InterPro" id="IPR013320">
    <property type="entry name" value="ConA-like_dom_sf"/>
</dbReference>
<dbReference type="GO" id="GO:0008270">
    <property type="term" value="F:zinc ion binding"/>
    <property type="evidence" value="ECO:0007669"/>
    <property type="project" value="UniProtKB-KW"/>
</dbReference>